<proteinExistence type="predicted"/>
<accession>A0A8J8TC16</accession>
<feature type="region of interest" description="Disordered" evidence="1">
    <location>
        <begin position="167"/>
        <end position="246"/>
    </location>
</feature>
<dbReference type="AlphaFoldDB" id="A0A8J8TC16"/>
<evidence type="ECO:0000313" key="3">
    <source>
        <dbReference type="Proteomes" id="UP000705823"/>
    </source>
</evidence>
<sequence length="246" mass="26334">MASSEPIVYSGAGVTVQKAYHESVYPSPAIVFAIEHWGEEPRTLTLTESLPDGVDGTLIEFEGDGWDARSEELVFSTTLQGEAHVETAYSYAGDFEESLDAWLSEPHVTVAVDDGEPTVLTVDDPGETPVAATVGIAAESPLTAGSDGAGAEASSETRVYGDGIAYEPDEPEEVESGDVYGQQDATPFEDHEAVEPDGLYTEIEDRWAAEDVDPEPHTYGEQDAYEPDDAGNGHRYGDSDPIPDDE</sequence>
<feature type="compositionally biased region" description="Basic and acidic residues" evidence="1">
    <location>
        <begin position="203"/>
        <end position="220"/>
    </location>
</feature>
<keyword evidence="3" id="KW-1185">Reference proteome</keyword>
<dbReference type="RefSeq" id="WP_142978977.1">
    <property type="nucleotide sequence ID" value="NZ_RKLU01000002.1"/>
</dbReference>
<dbReference type="EMBL" id="RKLU01000002">
    <property type="protein sequence ID" value="TQQ82712.1"/>
    <property type="molecule type" value="Genomic_DNA"/>
</dbReference>
<reference evidence="2" key="1">
    <citation type="submission" date="2019-02" db="EMBL/GenBank/DDBJ databases">
        <title>Halonotius sp. a new haloarchaeum isolated from saline soil.</title>
        <authorList>
            <person name="Duran-Viseras A."/>
            <person name="Sanchez-Porro C."/>
            <person name="Ventosa A."/>
        </authorList>
    </citation>
    <scope>NUCLEOTIDE SEQUENCE</scope>
    <source>
        <strain evidence="2">F15B</strain>
    </source>
</reference>
<dbReference type="OrthoDB" id="339028at2157"/>
<evidence type="ECO:0000313" key="2">
    <source>
        <dbReference type="EMBL" id="TQQ82712.1"/>
    </source>
</evidence>
<protein>
    <submittedName>
        <fullName evidence="2">Uncharacterized protein</fullName>
    </submittedName>
</protein>
<evidence type="ECO:0000256" key="1">
    <source>
        <dbReference type="SAM" id="MobiDB-lite"/>
    </source>
</evidence>
<comment type="caution">
    <text evidence="2">The sequence shown here is derived from an EMBL/GenBank/DDBJ whole genome shotgun (WGS) entry which is preliminary data.</text>
</comment>
<feature type="compositionally biased region" description="Acidic residues" evidence="1">
    <location>
        <begin position="167"/>
        <end position="176"/>
    </location>
</feature>
<name>A0A8J8TC16_9EURY</name>
<gene>
    <name evidence="2" type="ORF">EGH24_04500</name>
</gene>
<organism evidence="2 3">
    <name type="scientific">Halonotius terrestris</name>
    <dbReference type="NCBI Taxonomy" id="2487750"/>
    <lineage>
        <taxon>Archaea</taxon>
        <taxon>Methanobacteriati</taxon>
        <taxon>Methanobacteriota</taxon>
        <taxon>Stenosarchaea group</taxon>
        <taxon>Halobacteria</taxon>
        <taxon>Halobacteriales</taxon>
        <taxon>Haloferacaceae</taxon>
        <taxon>Halonotius</taxon>
    </lineage>
</organism>
<dbReference type="Proteomes" id="UP000705823">
    <property type="component" value="Unassembled WGS sequence"/>
</dbReference>